<evidence type="ECO:0000256" key="1">
    <source>
        <dbReference type="SAM" id="SignalP"/>
    </source>
</evidence>
<dbReference type="eggNOG" id="COG3203">
    <property type="taxonomic scope" value="Bacteria"/>
</dbReference>
<dbReference type="Pfam" id="PF18939">
    <property type="entry name" value="DUF5686"/>
    <property type="match status" value="1"/>
</dbReference>
<reference evidence="2 3" key="1">
    <citation type="submission" date="2013-09" db="EMBL/GenBank/DDBJ databases">
        <authorList>
            <person name="Zeng Z."/>
            <person name="Chen C."/>
        </authorList>
    </citation>
    <scope>NUCLEOTIDE SEQUENCE [LARGE SCALE GENOMIC DNA]</scope>
    <source>
        <strain evidence="2 3">F44-8</strain>
    </source>
</reference>
<accession>A0A0A2LWA8</accession>
<keyword evidence="3" id="KW-1185">Reference proteome</keyword>
<protein>
    <submittedName>
        <fullName evidence="2">Membrane protein</fullName>
    </submittedName>
</protein>
<dbReference type="AlphaFoldDB" id="A0A0A2LWA8"/>
<dbReference type="Pfam" id="PF13715">
    <property type="entry name" value="CarbopepD_reg_2"/>
    <property type="match status" value="1"/>
</dbReference>
<dbReference type="Gene3D" id="2.60.40.1120">
    <property type="entry name" value="Carboxypeptidase-like, regulatory domain"/>
    <property type="match status" value="1"/>
</dbReference>
<dbReference type="EMBL" id="JRLV01000010">
    <property type="protein sequence ID" value="KGO80445.1"/>
    <property type="molecule type" value="Genomic_DNA"/>
</dbReference>
<evidence type="ECO:0000313" key="2">
    <source>
        <dbReference type="EMBL" id="KGO80445.1"/>
    </source>
</evidence>
<feature type="chain" id="PRO_5001991342" evidence="1">
    <location>
        <begin position="24"/>
        <end position="830"/>
    </location>
</feature>
<keyword evidence="1" id="KW-0732">Signal</keyword>
<dbReference type="PROSITE" id="PS51257">
    <property type="entry name" value="PROKAR_LIPOPROTEIN"/>
    <property type="match status" value="1"/>
</dbReference>
<comment type="caution">
    <text evidence="2">The sequence shown here is derived from an EMBL/GenBank/DDBJ whole genome shotgun (WGS) entry which is preliminary data.</text>
</comment>
<dbReference type="SUPFAM" id="SSF49464">
    <property type="entry name" value="Carboxypeptidase regulatory domain-like"/>
    <property type="match status" value="1"/>
</dbReference>
<evidence type="ECO:0000313" key="3">
    <source>
        <dbReference type="Proteomes" id="UP000030129"/>
    </source>
</evidence>
<dbReference type="Proteomes" id="UP000030129">
    <property type="component" value="Unassembled WGS sequence"/>
</dbReference>
<feature type="signal peptide" evidence="1">
    <location>
        <begin position="1"/>
        <end position="23"/>
    </location>
</feature>
<name>A0A0A2LWA8_9FLAO</name>
<sequence>MKKKILFLLVAFIAFTACLSAQTKVSGIVLDEVNEPIPYANVYFKGTAEGVITNEDGKFYLESQNTYTEIQISFVGYESKDIQLQKQITYDLKVVLGEGQMLNEVVLYSGKTSKKNNPAIDILRKIWERRRKNGLKMFDQYQFDKYEKVEFDMNNIDSAFTKRKLFKGMEFIFDHVDTSSVTGKTYLPIFINENIGKVYGDNTTNSRKEITEANKNSGFSDNQQIIAFIKDLYADYDIYDNYLKFFDKDFVSPLSRTGINVYNYVLHDSSYVDNKWCYNIVFYPRRKNELTFKGNFWVNDTTFAIKKIVMSASKSANINWVKDIYIEQEFEVMNDSVFLLTRDHMMSDFALRKKEGSKGVYGKRTTLFQNYEFDIKKPSDFYHKEVNEYDETVNNKSDDYWSENRFESLNKDEKAIYKMLDTLKTVPRFKQMYNLVATLGSGYYQINHFDYGPIFSTFGYNDVEGIRVRTGGRTYFGQNDPWRVEGYTAYGFKDNKFKYGISGKWMVNKKNRIILSGGNRRDIEQTGVSLTATNDVLGRSFASSSLFASGDNSKLTNIRLTTFSAEIEPVKNLLFRTSFSYRTLKSASPQTFNMDYYIDPNNPSQGVRSRVNQYEYSLHADYTPGRRTIGYGVERSDVDLNYARLYLNFTQGVKLFDSDFEYQKLQFYYRQPVLIGGFGRLFTTLEAGKIFGAVPLGLMGIVPGNQSYFIIENTYNLMNYYEFAADEYVSLHLEHNFNGRLFARIPLLRKLNLREIVGVKGVYGTVSQRNIDLNASSITYRAPEDVYWEYHAGVGNIFKVFRIDFAWRGSYLDLPDINTFAVKGTFGFHF</sequence>
<dbReference type="RefSeq" id="WP_035133927.1">
    <property type="nucleotide sequence ID" value="NZ_JRLV01000010.1"/>
</dbReference>
<proteinExistence type="predicted"/>
<dbReference type="InterPro" id="IPR043741">
    <property type="entry name" value="DUF5686"/>
</dbReference>
<dbReference type="InterPro" id="IPR008969">
    <property type="entry name" value="CarboxyPept-like_regulatory"/>
</dbReference>
<dbReference type="STRING" id="1406840.Q763_10530"/>
<organism evidence="2 3">
    <name type="scientific">Flavobacterium beibuense F44-8</name>
    <dbReference type="NCBI Taxonomy" id="1406840"/>
    <lineage>
        <taxon>Bacteria</taxon>
        <taxon>Pseudomonadati</taxon>
        <taxon>Bacteroidota</taxon>
        <taxon>Flavobacteriia</taxon>
        <taxon>Flavobacteriales</taxon>
        <taxon>Flavobacteriaceae</taxon>
        <taxon>Flavobacterium</taxon>
    </lineage>
</organism>
<gene>
    <name evidence="2" type="ORF">Q763_10530</name>
</gene>